<sequence length="40" mass="4498">SEEPSDVPSLLLAEARDFQMSGRFLSLDLAQRPRQDSTSF</sequence>
<dbReference type="AlphaFoldDB" id="A0A392VJH3"/>
<keyword evidence="2" id="KW-1185">Reference proteome</keyword>
<name>A0A392VJH3_9FABA</name>
<organism evidence="1 2">
    <name type="scientific">Trifolium medium</name>
    <dbReference type="NCBI Taxonomy" id="97028"/>
    <lineage>
        <taxon>Eukaryota</taxon>
        <taxon>Viridiplantae</taxon>
        <taxon>Streptophyta</taxon>
        <taxon>Embryophyta</taxon>
        <taxon>Tracheophyta</taxon>
        <taxon>Spermatophyta</taxon>
        <taxon>Magnoliopsida</taxon>
        <taxon>eudicotyledons</taxon>
        <taxon>Gunneridae</taxon>
        <taxon>Pentapetalae</taxon>
        <taxon>rosids</taxon>
        <taxon>fabids</taxon>
        <taxon>Fabales</taxon>
        <taxon>Fabaceae</taxon>
        <taxon>Papilionoideae</taxon>
        <taxon>50 kb inversion clade</taxon>
        <taxon>NPAAA clade</taxon>
        <taxon>Hologalegina</taxon>
        <taxon>IRL clade</taxon>
        <taxon>Trifolieae</taxon>
        <taxon>Trifolium</taxon>
    </lineage>
</organism>
<dbReference type="EMBL" id="LXQA011153985">
    <property type="protein sequence ID" value="MCI86955.1"/>
    <property type="molecule type" value="Genomic_DNA"/>
</dbReference>
<reference evidence="1 2" key="1">
    <citation type="journal article" date="2018" name="Front. Plant Sci.">
        <title>Red Clover (Trifolium pratense) and Zigzag Clover (T. medium) - A Picture of Genomic Similarities and Differences.</title>
        <authorList>
            <person name="Dluhosova J."/>
            <person name="Istvanek J."/>
            <person name="Nedelnik J."/>
            <person name="Repkova J."/>
        </authorList>
    </citation>
    <scope>NUCLEOTIDE SEQUENCE [LARGE SCALE GENOMIC DNA]</scope>
    <source>
        <strain evidence="2">cv. 10/8</strain>
        <tissue evidence="1">Leaf</tissue>
    </source>
</reference>
<proteinExistence type="predicted"/>
<feature type="non-terminal residue" evidence="1">
    <location>
        <position position="1"/>
    </location>
</feature>
<evidence type="ECO:0000313" key="2">
    <source>
        <dbReference type="Proteomes" id="UP000265520"/>
    </source>
</evidence>
<protein>
    <submittedName>
        <fullName evidence="1">Uncharacterized protein</fullName>
    </submittedName>
</protein>
<dbReference type="Proteomes" id="UP000265520">
    <property type="component" value="Unassembled WGS sequence"/>
</dbReference>
<evidence type="ECO:0000313" key="1">
    <source>
        <dbReference type="EMBL" id="MCI86955.1"/>
    </source>
</evidence>
<comment type="caution">
    <text evidence="1">The sequence shown here is derived from an EMBL/GenBank/DDBJ whole genome shotgun (WGS) entry which is preliminary data.</text>
</comment>
<accession>A0A392VJH3</accession>